<dbReference type="InterPro" id="IPR036514">
    <property type="entry name" value="SGNH_hydro_sf"/>
</dbReference>
<comment type="caution">
    <text evidence="6">The sequence shown here is derived from an EMBL/GenBank/DDBJ whole genome shotgun (WGS) entry which is preliminary data.</text>
</comment>
<keyword evidence="3" id="KW-0442">Lipid degradation</keyword>
<evidence type="ECO:0000256" key="1">
    <source>
        <dbReference type="ARBA" id="ARBA00008668"/>
    </source>
</evidence>
<evidence type="ECO:0000256" key="4">
    <source>
        <dbReference type="ARBA" id="ARBA00023098"/>
    </source>
</evidence>
<feature type="signal peptide" evidence="5">
    <location>
        <begin position="1"/>
        <end position="27"/>
    </location>
</feature>
<evidence type="ECO:0000313" key="6">
    <source>
        <dbReference type="EMBL" id="KAK7268404.1"/>
    </source>
</evidence>
<evidence type="ECO:0000256" key="3">
    <source>
        <dbReference type="ARBA" id="ARBA00022963"/>
    </source>
</evidence>
<keyword evidence="5" id="KW-0732">Signal</keyword>
<dbReference type="Pfam" id="PF00657">
    <property type="entry name" value="Lipase_GDSL"/>
    <property type="match status" value="1"/>
</dbReference>
<sequence>MVMKQTPSIITLLPFLFLLAIFTEVEGAKKSYGVFDSNSVKLFIFGDSYVDTGNFLNSGAYKPPSGITFPGTPAGRLSDGRILTDYIASFLKIDSPVPYALRNYSSLQYGMNFAHGGTGIFNTLVDGPNMTVQIDSFETLIQQNVYTKPDLESSVALVNAAGNDYATYTTKNGSIQDIPVFTESLIKQMTLNLRRIHSLGVRKIAVGLLQPLGCLPLATQVSSYDKCIDFFNVISQNHSQMLLQTVQELNQEIGKSVFVTLDLYKSFLSTIETMQKKRAENSTLMNPLQPCCAGVSAEYNCGSVDEIGEKKYIVCEKPELSFFWDTVHLCQNGWYEVSMMLQSSLGQLSEKNF</sequence>
<organism evidence="6 7">
    <name type="scientific">Crotalaria pallida</name>
    <name type="common">Smooth rattlebox</name>
    <name type="synonym">Crotalaria striata</name>
    <dbReference type="NCBI Taxonomy" id="3830"/>
    <lineage>
        <taxon>Eukaryota</taxon>
        <taxon>Viridiplantae</taxon>
        <taxon>Streptophyta</taxon>
        <taxon>Embryophyta</taxon>
        <taxon>Tracheophyta</taxon>
        <taxon>Spermatophyta</taxon>
        <taxon>Magnoliopsida</taxon>
        <taxon>eudicotyledons</taxon>
        <taxon>Gunneridae</taxon>
        <taxon>Pentapetalae</taxon>
        <taxon>rosids</taxon>
        <taxon>fabids</taxon>
        <taxon>Fabales</taxon>
        <taxon>Fabaceae</taxon>
        <taxon>Papilionoideae</taxon>
        <taxon>50 kb inversion clade</taxon>
        <taxon>genistoids sensu lato</taxon>
        <taxon>core genistoids</taxon>
        <taxon>Crotalarieae</taxon>
        <taxon>Crotalaria</taxon>
    </lineage>
</organism>
<evidence type="ECO:0008006" key="8">
    <source>
        <dbReference type="Google" id="ProtNLM"/>
    </source>
</evidence>
<reference evidence="6 7" key="1">
    <citation type="submission" date="2024-01" db="EMBL/GenBank/DDBJ databases">
        <title>The genomes of 5 underutilized Papilionoideae crops provide insights into root nodulation and disease resistanc.</title>
        <authorList>
            <person name="Yuan L."/>
        </authorList>
    </citation>
    <scope>NUCLEOTIDE SEQUENCE [LARGE SCALE GENOMIC DNA]</scope>
    <source>
        <strain evidence="6">ZHUSHIDOU_FW_LH</strain>
        <tissue evidence="6">Leaf</tissue>
    </source>
</reference>
<name>A0AAN9I834_CROPI</name>
<evidence type="ECO:0000313" key="7">
    <source>
        <dbReference type="Proteomes" id="UP001372338"/>
    </source>
</evidence>
<dbReference type="PANTHER" id="PTHR46020">
    <property type="entry name" value="OSJNBB0059K02.9 PROTEIN"/>
    <property type="match status" value="1"/>
</dbReference>
<evidence type="ECO:0000256" key="5">
    <source>
        <dbReference type="SAM" id="SignalP"/>
    </source>
</evidence>
<dbReference type="GO" id="GO:0016788">
    <property type="term" value="F:hydrolase activity, acting on ester bonds"/>
    <property type="evidence" value="ECO:0007669"/>
    <property type="project" value="InterPro"/>
</dbReference>
<proteinExistence type="inferred from homology"/>
<dbReference type="Proteomes" id="UP001372338">
    <property type="component" value="Unassembled WGS sequence"/>
</dbReference>
<dbReference type="AlphaFoldDB" id="A0AAN9I834"/>
<dbReference type="PANTHER" id="PTHR46020:SF4">
    <property type="entry name" value="OS04G0650200 PROTEIN"/>
    <property type="match status" value="1"/>
</dbReference>
<keyword evidence="7" id="KW-1185">Reference proteome</keyword>
<gene>
    <name evidence="6" type="ORF">RIF29_21102</name>
</gene>
<keyword evidence="4" id="KW-0443">Lipid metabolism</keyword>
<comment type="similarity">
    <text evidence="1">Belongs to the 'GDSL' lipolytic enzyme family.</text>
</comment>
<dbReference type="GO" id="GO:0016042">
    <property type="term" value="P:lipid catabolic process"/>
    <property type="evidence" value="ECO:0007669"/>
    <property type="project" value="UniProtKB-KW"/>
</dbReference>
<dbReference type="EMBL" id="JAYWIO010000004">
    <property type="protein sequence ID" value="KAK7268404.1"/>
    <property type="molecule type" value="Genomic_DNA"/>
</dbReference>
<keyword evidence="2" id="KW-0378">Hydrolase</keyword>
<evidence type="ECO:0000256" key="2">
    <source>
        <dbReference type="ARBA" id="ARBA00022801"/>
    </source>
</evidence>
<dbReference type="InterPro" id="IPR001087">
    <property type="entry name" value="GDSL"/>
</dbReference>
<accession>A0AAN9I834</accession>
<feature type="chain" id="PRO_5043038705" description="GDSL esterase/lipase" evidence="5">
    <location>
        <begin position="28"/>
        <end position="353"/>
    </location>
</feature>
<dbReference type="Gene3D" id="3.40.50.1110">
    <property type="entry name" value="SGNH hydrolase"/>
    <property type="match status" value="1"/>
</dbReference>
<protein>
    <recommendedName>
        <fullName evidence="8">GDSL esterase/lipase</fullName>
    </recommendedName>
</protein>